<proteinExistence type="inferred from homology"/>
<evidence type="ECO:0000313" key="3">
    <source>
        <dbReference type="EMBL" id="WTO86620.1"/>
    </source>
</evidence>
<reference evidence="3 4" key="1">
    <citation type="submission" date="2022-10" db="EMBL/GenBank/DDBJ databases">
        <title>The complete genomes of actinobacterial strains from the NBC collection.</title>
        <authorList>
            <person name="Joergensen T.S."/>
            <person name="Alvarez Arevalo M."/>
            <person name="Sterndorff E.B."/>
            <person name="Faurdal D."/>
            <person name="Vuksanovic O."/>
            <person name="Mourched A.-S."/>
            <person name="Charusanti P."/>
            <person name="Shaw S."/>
            <person name="Blin K."/>
            <person name="Weber T."/>
        </authorList>
    </citation>
    <scope>NUCLEOTIDE SEQUENCE [LARGE SCALE GENOMIC DNA]</scope>
    <source>
        <strain evidence="3 4">NBC_00206</strain>
    </source>
</reference>
<accession>A0ABZ1J238</accession>
<dbReference type="Gene3D" id="3.40.50.620">
    <property type="entry name" value="HUPs"/>
    <property type="match status" value="2"/>
</dbReference>
<dbReference type="RefSeq" id="WP_406260539.1">
    <property type="nucleotide sequence ID" value="NZ_CP108125.1"/>
</dbReference>
<evidence type="ECO:0000256" key="1">
    <source>
        <dbReference type="ARBA" id="ARBA00008791"/>
    </source>
</evidence>
<organism evidence="3 4">
    <name type="scientific">Streptomyces nigra</name>
    <dbReference type="NCBI Taxonomy" id="1827580"/>
    <lineage>
        <taxon>Bacteria</taxon>
        <taxon>Bacillati</taxon>
        <taxon>Actinomycetota</taxon>
        <taxon>Actinomycetes</taxon>
        <taxon>Kitasatosporales</taxon>
        <taxon>Streptomycetaceae</taxon>
        <taxon>Streptomyces</taxon>
    </lineage>
</organism>
<dbReference type="PRINTS" id="PR01438">
    <property type="entry name" value="UNVRSLSTRESS"/>
</dbReference>
<feature type="domain" description="UspA" evidence="2">
    <location>
        <begin position="9"/>
        <end position="127"/>
    </location>
</feature>
<evidence type="ECO:0000313" key="4">
    <source>
        <dbReference type="Proteomes" id="UP001622690"/>
    </source>
</evidence>
<dbReference type="InterPro" id="IPR006016">
    <property type="entry name" value="UspA"/>
</dbReference>
<dbReference type="Pfam" id="PF00582">
    <property type="entry name" value="Usp"/>
    <property type="match status" value="2"/>
</dbReference>
<dbReference type="SUPFAM" id="SSF52402">
    <property type="entry name" value="Adenine nucleotide alpha hydrolases-like"/>
    <property type="match status" value="2"/>
</dbReference>
<feature type="domain" description="UspA" evidence="2">
    <location>
        <begin position="141"/>
        <end position="270"/>
    </location>
</feature>
<evidence type="ECO:0000259" key="2">
    <source>
        <dbReference type="Pfam" id="PF00582"/>
    </source>
</evidence>
<dbReference type="Proteomes" id="UP001622690">
    <property type="component" value="Chromosome"/>
</dbReference>
<protein>
    <submittedName>
        <fullName evidence="3">Universal stress protein</fullName>
    </submittedName>
</protein>
<gene>
    <name evidence="3" type="ORF">OHU27_30980</name>
</gene>
<dbReference type="PANTHER" id="PTHR46268">
    <property type="entry name" value="STRESS RESPONSE PROTEIN NHAX"/>
    <property type="match status" value="1"/>
</dbReference>
<dbReference type="EMBL" id="CP108125">
    <property type="protein sequence ID" value="WTO86620.1"/>
    <property type="molecule type" value="Genomic_DNA"/>
</dbReference>
<dbReference type="InterPro" id="IPR006015">
    <property type="entry name" value="Universal_stress_UspA"/>
</dbReference>
<name>A0ABZ1J238_9ACTN</name>
<comment type="similarity">
    <text evidence="1">Belongs to the universal stress protein A family.</text>
</comment>
<sequence length="272" mass="28860">MTRTVTLCVTVGCDGSRASRAAAEWAAREARMLGLPLHLLHVREPDHPSRTAWSDDTADALAARHPGLDVRAEQFTGRPADVLADLARDAALLVLGSRAPGRVGGFLAGSVAHAVLARTERPVVLVREGAGHHDDTESRMPVVLGLDLAHPDARLIGFAFAAAARRGTTLRIVHDGDRRPEGEPPSAGPRTLRRALAPGEILRPWREKLPDVPVAEEDLCGTPGAHLVDLSREASLVVIGRQIRAGFGARLGPVAHAVLHRATAPVAVIPHV</sequence>
<dbReference type="PANTHER" id="PTHR46268:SF6">
    <property type="entry name" value="UNIVERSAL STRESS PROTEIN UP12"/>
    <property type="match status" value="1"/>
</dbReference>
<dbReference type="InterPro" id="IPR014729">
    <property type="entry name" value="Rossmann-like_a/b/a_fold"/>
</dbReference>
<keyword evidence="4" id="KW-1185">Reference proteome</keyword>